<evidence type="ECO:0000313" key="4">
    <source>
        <dbReference type="Proteomes" id="UP000585437"/>
    </source>
</evidence>
<feature type="domain" description="Tlde1" evidence="2">
    <location>
        <begin position="354"/>
        <end position="457"/>
    </location>
</feature>
<evidence type="ECO:0000259" key="2">
    <source>
        <dbReference type="Pfam" id="PF10908"/>
    </source>
</evidence>
<accession>A0A7X0JG28</accession>
<dbReference type="Pfam" id="PF10908">
    <property type="entry name" value="Tlde1_dom"/>
    <property type="match status" value="1"/>
</dbReference>
<name>A0A7X0JG28_9HYPH</name>
<gene>
    <name evidence="3" type="ORF">F4695_000243</name>
</gene>
<feature type="region of interest" description="Disordered" evidence="1">
    <location>
        <begin position="1"/>
        <end position="28"/>
    </location>
</feature>
<proteinExistence type="predicted"/>
<dbReference type="EMBL" id="JACHBU010000001">
    <property type="protein sequence ID" value="MBB6506924.1"/>
    <property type="molecule type" value="Genomic_DNA"/>
</dbReference>
<evidence type="ECO:0000313" key="3">
    <source>
        <dbReference type="EMBL" id="MBB6506924.1"/>
    </source>
</evidence>
<organism evidence="3 4">
    <name type="scientific">Rhizobium soli</name>
    <dbReference type="NCBI Taxonomy" id="424798"/>
    <lineage>
        <taxon>Bacteria</taxon>
        <taxon>Pseudomonadati</taxon>
        <taxon>Pseudomonadota</taxon>
        <taxon>Alphaproteobacteria</taxon>
        <taxon>Hyphomicrobiales</taxon>
        <taxon>Rhizobiaceae</taxon>
        <taxon>Rhizobium/Agrobacterium group</taxon>
        <taxon>Rhizobium</taxon>
    </lineage>
</organism>
<reference evidence="3 4" key="1">
    <citation type="submission" date="2020-08" db="EMBL/GenBank/DDBJ databases">
        <title>The Agave Microbiome: Exploring the role of microbial communities in plant adaptations to desert environments.</title>
        <authorList>
            <person name="Partida-Martinez L.P."/>
        </authorList>
    </citation>
    <scope>NUCLEOTIDE SEQUENCE [LARGE SCALE GENOMIC DNA]</scope>
    <source>
        <strain evidence="3 4">AS3.12</strain>
    </source>
</reference>
<sequence>MESKASKQNGRKAASKASSAQARRKKSRSLMTNMALGVGFTVAALIGASMVTVATSVKSAPSIRFETALLAPPTAREHLVAASARTADRNLDISKFSRLPGSAPAEPKRGRLEGAQLAALSSQRPDDASVRQSMHLAMAKAARHAETEQQFAALGKLRPGSDQIKSALGSAMESLVVVAPRGSEALGAMPDILQEVQPVTEVAELDTMKPVELASLESDLPESMSEDTVAIAEQATPLPSPAPTSLAQALPKAGPLPVLRPGAATTSASMAVASVKPEKPNALAAIAAVAPQKPGRGDNDNDKPTVLAFAKPNNPMREEPLAPSQGSPKWPGIGTKVAIYDITNGVVIMPNGSKLEAHSGIGSMRDNPKFTHVKMRGPTPPGTYKLSMRESLFHGVAAIRLTPTDGKAPQGRTGLLAHSFLLRVRGDSHGCVAFADYDKFLKAFQRGEITHMIIVPKWDGKRPGAGPSGGGIMAKLFGNKDA</sequence>
<dbReference type="Proteomes" id="UP000585437">
    <property type="component" value="Unassembled WGS sequence"/>
</dbReference>
<dbReference type="RefSeq" id="WP_184653401.1">
    <property type="nucleotide sequence ID" value="NZ_JACHBU010000001.1"/>
</dbReference>
<comment type="caution">
    <text evidence="3">The sequence shown here is derived from an EMBL/GenBank/DDBJ whole genome shotgun (WGS) entry which is preliminary data.</text>
</comment>
<protein>
    <recommendedName>
        <fullName evidence="2">Tlde1 domain-containing protein</fullName>
    </recommendedName>
</protein>
<dbReference type="InterPro" id="IPR021225">
    <property type="entry name" value="Tlde1_dom"/>
</dbReference>
<keyword evidence="4" id="KW-1185">Reference proteome</keyword>
<dbReference type="AlphaFoldDB" id="A0A7X0JG28"/>
<evidence type="ECO:0000256" key="1">
    <source>
        <dbReference type="SAM" id="MobiDB-lite"/>
    </source>
</evidence>